<keyword evidence="1" id="KW-0812">Transmembrane</keyword>
<dbReference type="AlphaFoldDB" id="A0A9X4C7L6"/>
<feature type="transmembrane region" description="Helical" evidence="1">
    <location>
        <begin position="161"/>
        <end position="179"/>
    </location>
</feature>
<dbReference type="Proteomes" id="UP001148185">
    <property type="component" value="Unassembled WGS sequence"/>
</dbReference>
<protein>
    <submittedName>
        <fullName evidence="2">Uncharacterized protein</fullName>
    </submittedName>
</protein>
<proteinExistence type="predicted"/>
<evidence type="ECO:0000313" key="2">
    <source>
        <dbReference type="EMBL" id="MDD1011635.1"/>
    </source>
</evidence>
<evidence type="ECO:0000256" key="1">
    <source>
        <dbReference type="SAM" id="Phobius"/>
    </source>
</evidence>
<keyword evidence="1" id="KW-0472">Membrane</keyword>
<sequence>MKMIIESEVKRAEALVERYMGLPPETIDLFSFNVDALRKAPADFGRAISALRQVADISSPSQADAAYAVNVVDLIAELAQRPQLPAPIQKLWAVEEGIRTAGGLWTLKHLVTIALAFAGVLVGSTKVMTLGYEMFAYVALALIVASGALHLTHSSNAGTRVPVYTIGALVAFCVLNTLFAPNVGFLVLLAGAIAFMAGSFLSLFDSKNGPTGGELYPEEYQPVEGLRAEEFNYYKVTTGNDMSEPIDRLS</sequence>
<keyword evidence="1" id="KW-1133">Transmembrane helix</keyword>
<name>A0A9X4C7L6_9PSED</name>
<dbReference type="RefSeq" id="WP_050682285.1">
    <property type="nucleotide sequence ID" value="NZ_JAMDHA010000059.1"/>
</dbReference>
<organism evidence="2 3">
    <name type="scientific">Pseudomonas shahriarae</name>
    <dbReference type="NCBI Taxonomy" id="2745512"/>
    <lineage>
        <taxon>Bacteria</taxon>
        <taxon>Pseudomonadati</taxon>
        <taxon>Pseudomonadota</taxon>
        <taxon>Gammaproteobacteria</taxon>
        <taxon>Pseudomonadales</taxon>
        <taxon>Pseudomonadaceae</taxon>
        <taxon>Pseudomonas</taxon>
    </lineage>
</organism>
<evidence type="ECO:0000313" key="3">
    <source>
        <dbReference type="Proteomes" id="UP001148185"/>
    </source>
</evidence>
<comment type="caution">
    <text evidence="2">The sequence shown here is derived from an EMBL/GenBank/DDBJ whole genome shotgun (WGS) entry which is preliminary data.</text>
</comment>
<dbReference type="EMBL" id="JAMDHA010000059">
    <property type="protein sequence ID" value="MDD1011635.1"/>
    <property type="molecule type" value="Genomic_DNA"/>
</dbReference>
<feature type="transmembrane region" description="Helical" evidence="1">
    <location>
        <begin position="134"/>
        <end position="152"/>
    </location>
</feature>
<reference evidence="2 3" key="1">
    <citation type="submission" date="2022-05" db="EMBL/GenBank/DDBJ databases">
        <title>Novel Pseudomonas spp. Isolated from a Rainbow Trout Aquaculture Facility.</title>
        <authorList>
            <person name="Testerman T."/>
            <person name="Graf J."/>
        </authorList>
    </citation>
    <scope>NUCLEOTIDE SEQUENCE [LARGE SCALE GENOMIC DNA]</scope>
    <source>
        <strain evidence="2 3">ID1042</strain>
    </source>
</reference>
<gene>
    <name evidence="2" type="ORF">M5G27_29705</name>
</gene>
<accession>A0A9X4C7L6</accession>
<feature type="transmembrane region" description="Helical" evidence="1">
    <location>
        <begin position="185"/>
        <end position="204"/>
    </location>
</feature>
<keyword evidence="3" id="KW-1185">Reference proteome</keyword>
<feature type="transmembrane region" description="Helical" evidence="1">
    <location>
        <begin position="109"/>
        <end position="128"/>
    </location>
</feature>